<evidence type="ECO:0000256" key="1">
    <source>
        <dbReference type="ARBA" id="ARBA00022801"/>
    </source>
</evidence>
<dbReference type="EMBL" id="NRRE01000008">
    <property type="protein sequence ID" value="MBK1696001.1"/>
    <property type="molecule type" value="Genomic_DNA"/>
</dbReference>
<organism evidence="3 4">
    <name type="scientific">Rhodovibrio salinarum</name>
    <dbReference type="NCBI Taxonomy" id="1087"/>
    <lineage>
        <taxon>Bacteria</taxon>
        <taxon>Pseudomonadati</taxon>
        <taxon>Pseudomonadota</taxon>
        <taxon>Alphaproteobacteria</taxon>
        <taxon>Rhodospirillales</taxon>
        <taxon>Rhodovibrionaceae</taxon>
        <taxon>Rhodovibrio</taxon>
    </lineage>
</organism>
<reference evidence="3" key="2">
    <citation type="journal article" date="2020" name="Microorganisms">
        <title>Osmotic Adaptation and Compatible Solute Biosynthesis of Phototrophic Bacteria as Revealed from Genome Analyses.</title>
        <authorList>
            <person name="Imhoff J.F."/>
            <person name="Rahn T."/>
            <person name="Kunzel S."/>
            <person name="Keller A."/>
            <person name="Neulinger S.C."/>
        </authorList>
    </citation>
    <scope>NUCLEOTIDE SEQUENCE</scope>
    <source>
        <strain evidence="3">DSM 9154</strain>
    </source>
</reference>
<keyword evidence="1 3" id="KW-0378">Hydrolase</keyword>
<dbReference type="GO" id="GO:0016020">
    <property type="term" value="C:membrane"/>
    <property type="evidence" value="ECO:0007669"/>
    <property type="project" value="TreeGrafter"/>
</dbReference>
<dbReference type="PRINTS" id="PR00111">
    <property type="entry name" value="ABHYDROLASE"/>
</dbReference>
<evidence type="ECO:0000313" key="3">
    <source>
        <dbReference type="EMBL" id="MBK1696001.1"/>
    </source>
</evidence>
<sequence length="288" mass="30677">MSTVADSSPQGGSIGLHAMKAITVLQERGVGALVAQAFPLHDHTTCLFDSGGEGSPIVLLHALGLDWRMWSRVIPLLTPHHRVVAFDLRGFGGAAFAPQVRDLAHYAADVAELLDRLDLSQAHIAGLSLGGSIALELALQRPDLVAGLSVIAATAWPFPAFEERARAAETAGMEAQVIPSLTRWFRPADLAANAWPVRYARNSVRRASISDWSAAWRALAGIGLEGRLSEVRAPTRIIAGECDQSTPPNLMEGLVTGGCRDFTVLQSAPHMLALTHPEELGKAILADP</sequence>
<evidence type="ECO:0000259" key="2">
    <source>
        <dbReference type="Pfam" id="PF00561"/>
    </source>
</evidence>
<name>A0A934QFB0_9PROT</name>
<keyword evidence="4" id="KW-1185">Reference proteome</keyword>
<dbReference type="AlphaFoldDB" id="A0A934QFB0"/>
<dbReference type="SUPFAM" id="SSF53474">
    <property type="entry name" value="alpha/beta-Hydrolases"/>
    <property type="match status" value="1"/>
</dbReference>
<gene>
    <name evidence="3" type="ORF">CKO21_01920</name>
</gene>
<dbReference type="GO" id="GO:0016787">
    <property type="term" value="F:hydrolase activity"/>
    <property type="evidence" value="ECO:0007669"/>
    <property type="project" value="UniProtKB-KW"/>
</dbReference>
<reference evidence="3" key="1">
    <citation type="submission" date="2017-08" db="EMBL/GenBank/DDBJ databases">
        <authorList>
            <person name="Imhoff J.F."/>
            <person name="Rahn T."/>
            <person name="Kuenzel S."/>
            <person name="Neulinger S.C."/>
        </authorList>
    </citation>
    <scope>NUCLEOTIDE SEQUENCE</scope>
    <source>
        <strain evidence="3">DSM 9154</strain>
    </source>
</reference>
<feature type="domain" description="AB hydrolase-1" evidence="2">
    <location>
        <begin position="56"/>
        <end position="277"/>
    </location>
</feature>
<proteinExistence type="predicted"/>
<dbReference type="InterPro" id="IPR050266">
    <property type="entry name" value="AB_hydrolase_sf"/>
</dbReference>
<dbReference type="Proteomes" id="UP000778970">
    <property type="component" value="Unassembled WGS sequence"/>
</dbReference>
<protein>
    <submittedName>
        <fullName evidence="3">Alpha/beta hydrolase</fullName>
    </submittedName>
</protein>
<accession>A0A934QFB0</accession>
<comment type="caution">
    <text evidence="3">The sequence shown here is derived from an EMBL/GenBank/DDBJ whole genome shotgun (WGS) entry which is preliminary data.</text>
</comment>
<dbReference type="Pfam" id="PF00561">
    <property type="entry name" value="Abhydrolase_1"/>
    <property type="match status" value="1"/>
</dbReference>
<dbReference type="InterPro" id="IPR029058">
    <property type="entry name" value="AB_hydrolase_fold"/>
</dbReference>
<evidence type="ECO:0000313" key="4">
    <source>
        <dbReference type="Proteomes" id="UP000778970"/>
    </source>
</evidence>
<dbReference type="InterPro" id="IPR000073">
    <property type="entry name" value="AB_hydrolase_1"/>
</dbReference>
<dbReference type="Gene3D" id="3.40.50.1820">
    <property type="entry name" value="alpha/beta hydrolase"/>
    <property type="match status" value="1"/>
</dbReference>
<dbReference type="PANTHER" id="PTHR43798:SF31">
    <property type="entry name" value="AB HYDROLASE SUPERFAMILY PROTEIN YCLE"/>
    <property type="match status" value="1"/>
</dbReference>
<dbReference type="RefSeq" id="WP_051431777.1">
    <property type="nucleotide sequence ID" value="NZ_NRRE01000008.1"/>
</dbReference>
<dbReference type="PANTHER" id="PTHR43798">
    <property type="entry name" value="MONOACYLGLYCEROL LIPASE"/>
    <property type="match status" value="1"/>
</dbReference>